<dbReference type="InterPro" id="IPR000668">
    <property type="entry name" value="Peptidase_C1A_C"/>
</dbReference>
<dbReference type="PRINTS" id="PR00705">
    <property type="entry name" value="PAPAIN"/>
</dbReference>
<dbReference type="PROSITE" id="PS00139">
    <property type="entry name" value="THIOL_PROTEASE_CYS"/>
    <property type="match status" value="1"/>
</dbReference>
<sequence>MLVPFIFFAFFIAQSCQKELTMMELLAQPIPEEAQKLTGKALVDYVNERQSFYRAEYSEKAKSRVQSLMKMEYIGKAREMYKVAKKAKPYNNDTSDIPESFDARKVWDYCPSIRYIRDQSSCGSCWAVSAAETMSDRLCIQTKGKVKVTLSDVDILSCCGEICGYGCDGGYAIEAWNYTRKYGVCSGGRYEEQGFCKQYPLHPCGRHQGQKFYGPCPDTRYNTPKCKPYCQYGYGKRYYNDKYYVNSARILENDEVAIQREIMKNGPVQAAMLVYEDFSTYINGVYMHIGGNSLGAHTVKIIGWGANKYDKYWIVANSWNTDWGEDGGYFRILRGVNHCMIEEEVIAGDFRV</sequence>
<organism evidence="12 13">
    <name type="scientific">Haemonchus contortus</name>
    <name type="common">Barber pole worm</name>
    <dbReference type="NCBI Taxonomy" id="6289"/>
    <lineage>
        <taxon>Eukaryota</taxon>
        <taxon>Metazoa</taxon>
        <taxon>Ecdysozoa</taxon>
        <taxon>Nematoda</taxon>
        <taxon>Chromadorea</taxon>
        <taxon>Rhabditida</taxon>
        <taxon>Rhabditina</taxon>
        <taxon>Rhabditomorpha</taxon>
        <taxon>Strongyloidea</taxon>
        <taxon>Trichostrongylidae</taxon>
        <taxon>Haemonchus</taxon>
    </lineage>
</organism>
<feature type="chain" id="PRO_5029479785" evidence="10">
    <location>
        <begin position="19"/>
        <end position="352"/>
    </location>
</feature>
<evidence type="ECO:0000256" key="6">
    <source>
        <dbReference type="ARBA" id="ARBA00023145"/>
    </source>
</evidence>
<keyword evidence="5" id="KW-0788">Thiol protease</keyword>
<dbReference type="CDD" id="cd02620">
    <property type="entry name" value="Peptidase_C1A_CathepsinB"/>
    <property type="match status" value="1"/>
</dbReference>
<dbReference type="Gene3D" id="3.90.70.10">
    <property type="entry name" value="Cysteine proteinases"/>
    <property type="match status" value="1"/>
</dbReference>
<dbReference type="GO" id="GO:0006508">
    <property type="term" value="P:proteolysis"/>
    <property type="evidence" value="ECO:0007669"/>
    <property type="project" value="UniProtKB-KW"/>
</dbReference>
<name>A0A7I4XSN9_HAECO</name>
<evidence type="ECO:0000259" key="11">
    <source>
        <dbReference type="SMART" id="SM00645"/>
    </source>
</evidence>
<keyword evidence="8" id="KW-0325">Glycoprotein</keyword>
<keyword evidence="6" id="KW-0865">Zymogen</keyword>
<protein>
    <submittedName>
        <fullName evidence="13">Pept_C1 domain-containing protein</fullName>
    </submittedName>
</protein>
<evidence type="ECO:0000256" key="2">
    <source>
        <dbReference type="ARBA" id="ARBA00022670"/>
    </source>
</evidence>
<evidence type="ECO:0000256" key="9">
    <source>
        <dbReference type="ARBA" id="ARBA00057399"/>
    </source>
</evidence>
<dbReference type="AlphaFoldDB" id="A0A7I4XSN9"/>
<evidence type="ECO:0000256" key="8">
    <source>
        <dbReference type="ARBA" id="ARBA00023180"/>
    </source>
</evidence>
<keyword evidence="12" id="KW-1185">Reference proteome</keyword>
<evidence type="ECO:0000256" key="1">
    <source>
        <dbReference type="ARBA" id="ARBA00008455"/>
    </source>
</evidence>
<evidence type="ECO:0000313" key="13">
    <source>
        <dbReference type="WBParaSite" id="HCON_00005850-00001"/>
    </source>
</evidence>
<evidence type="ECO:0000256" key="10">
    <source>
        <dbReference type="SAM" id="SignalP"/>
    </source>
</evidence>
<dbReference type="GO" id="GO:0008234">
    <property type="term" value="F:cysteine-type peptidase activity"/>
    <property type="evidence" value="ECO:0007669"/>
    <property type="project" value="UniProtKB-KW"/>
</dbReference>
<dbReference type="OrthoDB" id="10058785at2759"/>
<comment type="similarity">
    <text evidence="1">Belongs to the peptidase C1 family.</text>
</comment>
<evidence type="ECO:0000256" key="5">
    <source>
        <dbReference type="ARBA" id="ARBA00022807"/>
    </source>
</evidence>
<evidence type="ECO:0000256" key="7">
    <source>
        <dbReference type="ARBA" id="ARBA00023157"/>
    </source>
</evidence>
<evidence type="ECO:0000313" key="12">
    <source>
        <dbReference type="Proteomes" id="UP000025227"/>
    </source>
</evidence>
<keyword evidence="3 10" id="KW-0732">Signal</keyword>
<keyword evidence="4" id="KW-0378">Hydrolase</keyword>
<dbReference type="FunFam" id="3.90.70.10:FF:000031">
    <property type="entry name" value="Cathepsin B"/>
    <property type="match status" value="1"/>
</dbReference>
<keyword evidence="7" id="KW-1015">Disulfide bond</keyword>
<dbReference type="WBParaSite" id="HCON_00005850-00001">
    <property type="protein sequence ID" value="HCON_00005850-00001"/>
    <property type="gene ID" value="HCON_00005850"/>
</dbReference>
<dbReference type="Pfam" id="PF00112">
    <property type="entry name" value="Peptidase_C1"/>
    <property type="match status" value="1"/>
</dbReference>
<dbReference type="PANTHER" id="PTHR12411">
    <property type="entry name" value="CYSTEINE PROTEASE FAMILY C1-RELATED"/>
    <property type="match status" value="1"/>
</dbReference>
<dbReference type="InterPro" id="IPR000169">
    <property type="entry name" value="Pept_cys_AS"/>
</dbReference>
<reference evidence="13" key="1">
    <citation type="submission" date="2020-12" db="UniProtKB">
        <authorList>
            <consortium name="WormBaseParasite"/>
        </authorList>
    </citation>
    <scope>IDENTIFICATION</scope>
    <source>
        <strain evidence="13">MHco3</strain>
    </source>
</reference>
<keyword evidence="2" id="KW-0645">Protease</keyword>
<dbReference type="SUPFAM" id="SSF54001">
    <property type="entry name" value="Cysteine proteinases"/>
    <property type="match status" value="1"/>
</dbReference>
<evidence type="ECO:0000256" key="4">
    <source>
        <dbReference type="ARBA" id="ARBA00022801"/>
    </source>
</evidence>
<dbReference type="SMART" id="SM00645">
    <property type="entry name" value="Pept_C1"/>
    <property type="match status" value="1"/>
</dbReference>
<evidence type="ECO:0000256" key="3">
    <source>
        <dbReference type="ARBA" id="ARBA00022729"/>
    </source>
</evidence>
<comment type="function">
    <text evidence="9">Expression of the protease correlates with blood-feeding and suggests a role for the protease in blood digestion.</text>
</comment>
<proteinExistence type="inferred from homology"/>
<dbReference type="InterPro" id="IPR038765">
    <property type="entry name" value="Papain-like_cys_pep_sf"/>
</dbReference>
<accession>A0A7I4XSN9</accession>
<feature type="domain" description="Peptidase C1A papain C-terminal" evidence="11">
    <location>
        <begin position="97"/>
        <end position="349"/>
    </location>
</feature>
<dbReference type="InterPro" id="IPR013128">
    <property type="entry name" value="Peptidase_C1A"/>
</dbReference>
<dbReference type="Proteomes" id="UP000025227">
    <property type="component" value="Unplaced"/>
</dbReference>
<feature type="signal peptide" evidence="10">
    <location>
        <begin position="1"/>
        <end position="18"/>
    </location>
</feature>